<accession>A0A4R1G6U7</accession>
<evidence type="ECO:0000313" key="2">
    <source>
        <dbReference type="EMBL" id="TCK03464.1"/>
    </source>
</evidence>
<feature type="transmembrane region" description="Helical" evidence="1">
    <location>
        <begin position="37"/>
        <end position="56"/>
    </location>
</feature>
<evidence type="ECO:0008006" key="4">
    <source>
        <dbReference type="Google" id="ProtNLM"/>
    </source>
</evidence>
<comment type="caution">
    <text evidence="2">The sequence shown here is derived from an EMBL/GenBank/DDBJ whole genome shotgun (WGS) entry which is preliminary data.</text>
</comment>
<keyword evidence="1" id="KW-0472">Membrane</keyword>
<keyword evidence="1" id="KW-0812">Transmembrane</keyword>
<evidence type="ECO:0000313" key="3">
    <source>
        <dbReference type="Proteomes" id="UP000295777"/>
    </source>
</evidence>
<dbReference type="AlphaFoldDB" id="A0A4R1G6U7"/>
<proteinExistence type="predicted"/>
<feature type="transmembrane region" description="Helical" evidence="1">
    <location>
        <begin position="77"/>
        <end position="98"/>
    </location>
</feature>
<keyword evidence="3" id="KW-1185">Reference proteome</keyword>
<dbReference type="Proteomes" id="UP000295777">
    <property type="component" value="Unassembled WGS sequence"/>
</dbReference>
<keyword evidence="1" id="KW-1133">Transmembrane helix</keyword>
<feature type="transmembrane region" description="Helical" evidence="1">
    <location>
        <begin position="104"/>
        <end position="125"/>
    </location>
</feature>
<evidence type="ECO:0000256" key="1">
    <source>
        <dbReference type="SAM" id="Phobius"/>
    </source>
</evidence>
<feature type="transmembrane region" description="Helical" evidence="1">
    <location>
        <begin position="12"/>
        <end position="31"/>
    </location>
</feature>
<sequence>MENSFLKAFAVYAYSFVLIFMFNSLVMVLMMKAGLPATAGTLFSYVSTPVVLYFTYRLAVTKFLSKPVDERKIPKAWLYQFIPFLIASVLSFQALAHLVKKPPVAVFIFLNVELLVIYITFKLSLQKVLLKEERNG</sequence>
<dbReference type="OrthoDB" id="9848461at2"/>
<gene>
    <name evidence="2" type="ORF">CLV27_1542</name>
</gene>
<organism evidence="2 3">
    <name type="scientific">Phorcysia thermohydrogeniphila</name>
    <dbReference type="NCBI Taxonomy" id="936138"/>
    <lineage>
        <taxon>Bacteria</taxon>
        <taxon>Pseudomonadati</taxon>
        <taxon>Aquificota</taxon>
        <taxon>Aquificia</taxon>
        <taxon>Desulfurobacteriales</taxon>
        <taxon>Desulfurobacteriaceae</taxon>
        <taxon>Phorcysia</taxon>
    </lineage>
</organism>
<reference evidence="2 3" key="1">
    <citation type="submission" date="2019-03" db="EMBL/GenBank/DDBJ databases">
        <title>Genomic Encyclopedia of Archaeal and Bacterial Type Strains, Phase II (KMG-II): from individual species to whole genera.</title>
        <authorList>
            <person name="Goeker M."/>
        </authorList>
    </citation>
    <scope>NUCLEOTIDE SEQUENCE [LARGE SCALE GENOMIC DNA]</scope>
    <source>
        <strain evidence="2 3">DSM 24425</strain>
    </source>
</reference>
<dbReference type="RefSeq" id="WP_132527461.1">
    <property type="nucleotide sequence ID" value="NZ_SMFV01000005.1"/>
</dbReference>
<dbReference type="EMBL" id="SMFV01000005">
    <property type="protein sequence ID" value="TCK03464.1"/>
    <property type="molecule type" value="Genomic_DNA"/>
</dbReference>
<name>A0A4R1G6U7_9BACT</name>
<protein>
    <recommendedName>
        <fullName evidence="4">GtrA-like protein</fullName>
    </recommendedName>
</protein>